<proteinExistence type="predicted"/>
<reference evidence="2 3" key="1">
    <citation type="journal article" date="2016" name="Nat. Commun.">
        <title>Thousands of microbial genomes shed light on interconnected biogeochemical processes in an aquifer system.</title>
        <authorList>
            <person name="Anantharaman K."/>
            <person name="Brown C.T."/>
            <person name="Hug L.A."/>
            <person name="Sharon I."/>
            <person name="Castelle C.J."/>
            <person name="Probst A.J."/>
            <person name="Thomas B.C."/>
            <person name="Singh A."/>
            <person name="Wilkins M.J."/>
            <person name="Karaoz U."/>
            <person name="Brodie E.L."/>
            <person name="Williams K.H."/>
            <person name="Hubbard S.S."/>
            <person name="Banfield J.F."/>
        </authorList>
    </citation>
    <scope>NUCLEOTIDE SEQUENCE [LARGE SCALE GENOMIC DNA]</scope>
</reference>
<keyword evidence="1" id="KW-1133">Transmembrane helix</keyword>
<dbReference type="AlphaFoldDB" id="A0A1F7RU29"/>
<name>A0A1F7RU29_9BACT</name>
<accession>A0A1F7RU29</accession>
<dbReference type="EMBL" id="MGDD01000225">
    <property type="protein sequence ID" value="OGL44407.1"/>
    <property type="molecule type" value="Genomic_DNA"/>
</dbReference>
<evidence type="ECO:0000256" key="1">
    <source>
        <dbReference type="SAM" id="Phobius"/>
    </source>
</evidence>
<gene>
    <name evidence="2" type="ORF">A2161_04350</name>
</gene>
<keyword evidence="1" id="KW-0812">Transmembrane</keyword>
<sequence>MRRFKLHSHKLINSHIFFIVIILLIYVDTGIVNCTENLPAAENLSHTDLSDLDNLLKSDSENKIDFTKSLINMAGSLIFILALIICVIFVIKKFKFGNLYGKSGQDIIKLLELKTFGDRHKIGVFEIGKHILVIGFHQQGMELLKEFEDSQKFSSEINENLGIKSKSSNISDVKTGYSKFLTVMMNSLHTKFSKAQPHEH</sequence>
<evidence type="ECO:0000313" key="2">
    <source>
        <dbReference type="EMBL" id="OGL44407.1"/>
    </source>
</evidence>
<keyword evidence="1" id="KW-0472">Membrane</keyword>
<protein>
    <recommendedName>
        <fullName evidence="4">Flagellar protein</fullName>
    </recommendedName>
</protein>
<evidence type="ECO:0000313" key="3">
    <source>
        <dbReference type="Proteomes" id="UP000179266"/>
    </source>
</evidence>
<feature type="transmembrane region" description="Helical" evidence="1">
    <location>
        <begin position="12"/>
        <end position="32"/>
    </location>
</feature>
<evidence type="ECO:0008006" key="4">
    <source>
        <dbReference type="Google" id="ProtNLM"/>
    </source>
</evidence>
<dbReference type="Proteomes" id="UP000179266">
    <property type="component" value="Unassembled WGS sequence"/>
</dbReference>
<feature type="transmembrane region" description="Helical" evidence="1">
    <location>
        <begin position="70"/>
        <end position="91"/>
    </location>
</feature>
<comment type="caution">
    <text evidence="2">The sequence shown here is derived from an EMBL/GenBank/DDBJ whole genome shotgun (WGS) entry which is preliminary data.</text>
</comment>
<organism evidence="2 3">
    <name type="scientific">Candidatus Schekmanbacteria bacterium RBG_13_48_7</name>
    <dbReference type="NCBI Taxonomy" id="1817878"/>
    <lineage>
        <taxon>Bacteria</taxon>
        <taxon>Candidatus Schekmaniibacteriota</taxon>
    </lineage>
</organism>